<sequence length="74" mass="8067">MLRGMFCVSESDAAAIRTAFLEGGELAAALELRRRFVGLTSNADARRFVRTITAWQAPPEHLPDTDPDAVPGPR</sequence>
<comment type="caution">
    <text evidence="1">The sequence shown here is derived from an EMBL/GenBank/DDBJ whole genome shotgun (WGS) entry which is preliminary data.</text>
</comment>
<dbReference type="EMBL" id="JALBUU010000105">
    <property type="protein sequence ID" value="MCI0756247.1"/>
    <property type="molecule type" value="Genomic_DNA"/>
</dbReference>
<evidence type="ECO:0000313" key="2">
    <source>
        <dbReference type="Proteomes" id="UP001201985"/>
    </source>
</evidence>
<accession>A0ABS9WAB8</accession>
<evidence type="ECO:0000313" key="1">
    <source>
        <dbReference type="EMBL" id="MCI0756247.1"/>
    </source>
</evidence>
<keyword evidence="2" id="KW-1185">Reference proteome</keyword>
<gene>
    <name evidence="1" type="ORF">MON41_21565</name>
</gene>
<proteinExistence type="predicted"/>
<dbReference type="Proteomes" id="UP001201985">
    <property type="component" value="Unassembled WGS sequence"/>
</dbReference>
<name>A0ABS9WAB8_9PROT</name>
<protein>
    <submittedName>
        <fullName evidence="1">Uncharacterized protein</fullName>
    </submittedName>
</protein>
<organism evidence="1 2">
    <name type="scientific">Teichococcus vastitatis</name>
    <dbReference type="NCBI Taxonomy" id="2307076"/>
    <lineage>
        <taxon>Bacteria</taxon>
        <taxon>Pseudomonadati</taxon>
        <taxon>Pseudomonadota</taxon>
        <taxon>Alphaproteobacteria</taxon>
        <taxon>Acetobacterales</taxon>
        <taxon>Roseomonadaceae</taxon>
        <taxon>Roseomonas</taxon>
    </lineage>
</organism>
<reference evidence="1 2" key="1">
    <citation type="submission" date="2022-03" db="EMBL/GenBank/DDBJ databases">
        <title>Complete genome analysis of Roseomonas KG 17.1 : a prolific producer of plant growth promoters.</title>
        <authorList>
            <person name="Saadouli I."/>
            <person name="Najjari A."/>
            <person name="Mosbah A."/>
            <person name="Ouzari H.I."/>
        </authorList>
    </citation>
    <scope>NUCLEOTIDE SEQUENCE [LARGE SCALE GENOMIC DNA]</scope>
    <source>
        <strain evidence="1 2">KG17-1</strain>
    </source>
</reference>
<dbReference type="RefSeq" id="WP_120010756.1">
    <property type="nucleotide sequence ID" value="NZ_JALBUU010000105.1"/>
</dbReference>